<dbReference type="Gene3D" id="2.40.50.90">
    <property type="match status" value="1"/>
</dbReference>
<protein>
    <submittedName>
        <fullName evidence="6">Thermonuclease family protein</fullName>
    </submittedName>
</protein>
<evidence type="ECO:0000313" key="6">
    <source>
        <dbReference type="EMBL" id="NRF71384.1"/>
    </source>
</evidence>
<evidence type="ECO:0000256" key="2">
    <source>
        <dbReference type="ARBA" id="ARBA00022759"/>
    </source>
</evidence>
<feature type="chain" id="PRO_5045657804" evidence="4">
    <location>
        <begin position="23"/>
        <end position="204"/>
    </location>
</feature>
<dbReference type="SUPFAM" id="SSF50199">
    <property type="entry name" value="Staphylococcal nuclease"/>
    <property type="match status" value="1"/>
</dbReference>
<feature type="domain" description="TNase-like" evidence="5">
    <location>
        <begin position="39"/>
        <end position="178"/>
    </location>
</feature>
<name>A0ABX2ES61_9BURK</name>
<keyword evidence="7" id="KW-1185">Reference proteome</keyword>
<dbReference type="PANTHER" id="PTHR12302:SF3">
    <property type="entry name" value="SERINE_THREONINE-PROTEIN KINASE 31"/>
    <property type="match status" value="1"/>
</dbReference>
<dbReference type="InterPro" id="IPR016071">
    <property type="entry name" value="Staphylococal_nuclease_OB-fold"/>
</dbReference>
<organism evidence="6 7">
    <name type="scientific">Pseudaquabacterium terrae</name>
    <dbReference type="NCBI Taxonomy" id="2732868"/>
    <lineage>
        <taxon>Bacteria</taxon>
        <taxon>Pseudomonadati</taxon>
        <taxon>Pseudomonadota</taxon>
        <taxon>Betaproteobacteria</taxon>
        <taxon>Burkholderiales</taxon>
        <taxon>Sphaerotilaceae</taxon>
        <taxon>Pseudaquabacterium</taxon>
    </lineage>
</organism>
<dbReference type="RefSeq" id="WP_173132423.1">
    <property type="nucleotide sequence ID" value="NZ_JABRWJ010000011.1"/>
</dbReference>
<sequence length="204" mass="22074">MHPAVTFGAALAALAVATAACARSDGETSAKRATNEAPSAIAGTVIHVTDGDTLVMRERGGASFVVRLTDIDAPETSHGANRPGQPFSSKATTHLKDLALGLAADAECYGRDVRQGNDGTERVRHICRVRAAGKDLSLAMVDVGLAMANRQNKRYVRDKTVYAHEDQAKRQEVGLWAQPEPIAPWVWRRMCWQHKFCEAADRAP</sequence>
<reference evidence="6 7" key="1">
    <citation type="submission" date="2020-05" db="EMBL/GenBank/DDBJ databases">
        <title>Aquincola sp. isolate from soil.</title>
        <authorList>
            <person name="Han J."/>
            <person name="Kim D.-U."/>
        </authorList>
    </citation>
    <scope>NUCLEOTIDE SEQUENCE [LARGE SCALE GENOMIC DNA]</scope>
    <source>
        <strain evidence="6 7">S2</strain>
    </source>
</reference>
<evidence type="ECO:0000313" key="7">
    <source>
        <dbReference type="Proteomes" id="UP000737171"/>
    </source>
</evidence>
<dbReference type="Pfam" id="PF00565">
    <property type="entry name" value="SNase"/>
    <property type="match status" value="1"/>
</dbReference>
<evidence type="ECO:0000256" key="1">
    <source>
        <dbReference type="ARBA" id="ARBA00022722"/>
    </source>
</evidence>
<evidence type="ECO:0000256" key="3">
    <source>
        <dbReference type="ARBA" id="ARBA00022801"/>
    </source>
</evidence>
<dbReference type="InterPro" id="IPR002071">
    <property type="entry name" value="Thermonucl_AS"/>
</dbReference>
<dbReference type="PANTHER" id="PTHR12302">
    <property type="entry name" value="EBNA2 BINDING PROTEIN P100"/>
    <property type="match status" value="1"/>
</dbReference>
<evidence type="ECO:0000256" key="4">
    <source>
        <dbReference type="SAM" id="SignalP"/>
    </source>
</evidence>
<keyword evidence="3" id="KW-0378">Hydrolase</keyword>
<comment type="caution">
    <text evidence="6">The sequence shown here is derived from an EMBL/GenBank/DDBJ whole genome shotgun (WGS) entry which is preliminary data.</text>
</comment>
<dbReference type="InterPro" id="IPR035437">
    <property type="entry name" value="SNase_OB-fold_sf"/>
</dbReference>
<keyword evidence="4" id="KW-0732">Signal</keyword>
<dbReference type="EMBL" id="JABRWJ010000011">
    <property type="protein sequence ID" value="NRF71384.1"/>
    <property type="molecule type" value="Genomic_DNA"/>
</dbReference>
<dbReference type="PROSITE" id="PS50830">
    <property type="entry name" value="TNASE_3"/>
    <property type="match status" value="1"/>
</dbReference>
<dbReference type="SMART" id="SM00318">
    <property type="entry name" value="SNc"/>
    <property type="match status" value="1"/>
</dbReference>
<proteinExistence type="predicted"/>
<dbReference type="PROSITE" id="PS01123">
    <property type="entry name" value="TNASE_1"/>
    <property type="match status" value="1"/>
</dbReference>
<keyword evidence="1" id="KW-0540">Nuclease</keyword>
<accession>A0ABX2ES61</accession>
<keyword evidence="2" id="KW-0255">Endonuclease</keyword>
<evidence type="ECO:0000259" key="5">
    <source>
        <dbReference type="PROSITE" id="PS50830"/>
    </source>
</evidence>
<dbReference type="Proteomes" id="UP000737171">
    <property type="component" value="Unassembled WGS sequence"/>
</dbReference>
<gene>
    <name evidence="6" type="ORF">HLB44_30805</name>
</gene>
<feature type="signal peptide" evidence="4">
    <location>
        <begin position="1"/>
        <end position="22"/>
    </location>
</feature>